<dbReference type="OrthoDB" id="3220023at2759"/>
<evidence type="ECO:0000313" key="2">
    <source>
        <dbReference type="EMBL" id="KAF9533430.1"/>
    </source>
</evidence>
<proteinExistence type="predicted"/>
<name>A0A9P6EQC4_9AGAR</name>
<protein>
    <recommendedName>
        <fullName evidence="4">F-box domain-containing protein</fullName>
    </recommendedName>
</protein>
<evidence type="ECO:0000313" key="3">
    <source>
        <dbReference type="Proteomes" id="UP000807306"/>
    </source>
</evidence>
<accession>A0A9P6EQC4</accession>
<gene>
    <name evidence="2" type="ORF">CPB83DRAFT_845249</name>
</gene>
<dbReference type="EMBL" id="MU157828">
    <property type="protein sequence ID" value="KAF9533430.1"/>
    <property type="molecule type" value="Genomic_DNA"/>
</dbReference>
<feature type="compositionally biased region" description="Acidic residues" evidence="1">
    <location>
        <begin position="72"/>
        <end position="88"/>
    </location>
</feature>
<reference evidence="2" key="1">
    <citation type="submission" date="2020-11" db="EMBL/GenBank/DDBJ databases">
        <authorList>
            <consortium name="DOE Joint Genome Institute"/>
            <person name="Ahrendt S."/>
            <person name="Riley R."/>
            <person name="Andreopoulos W."/>
            <person name="Labutti K."/>
            <person name="Pangilinan J."/>
            <person name="Ruiz-Duenas F.J."/>
            <person name="Barrasa J.M."/>
            <person name="Sanchez-Garcia M."/>
            <person name="Camarero S."/>
            <person name="Miyauchi S."/>
            <person name="Serrano A."/>
            <person name="Linde D."/>
            <person name="Babiker R."/>
            <person name="Drula E."/>
            <person name="Ayuso-Fernandez I."/>
            <person name="Pacheco R."/>
            <person name="Padilla G."/>
            <person name="Ferreira P."/>
            <person name="Barriuso J."/>
            <person name="Kellner H."/>
            <person name="Castanera R."/>
            <person name="Alfaro M."/>
            <person name="Ramirez L."/>
            <person name="Pisabarro A.G."/>
            <person name="Kuo A."/>
            <person name="Tritt A."/>
            <person name="Lipzen A."/>
            <person name="He G."/>
            <person name="Yan M."/>
            <person name="Ng V."/>
            <person name="Cullen D."/>
            <person name="Martin F."/>
            <person name="Rosso M.-N."/>
            <person name="Henrissat B."/>
            <person name="Hibbett D."/>
            <person name="Martinez A.T."/>
            <person name="Grigoriev I.V."/>
        </authorList>
    </citation>
    <scope>NUCLEOTIDE SEQUENCE</scope>
    <source>
        <strain evidence="2">CBS 506.95</strain>
    </source>
</reference>
<feature type="region of interest" description="Disordered" evidence="1">
    <location>
        <begin position="1"/>
        <end position="126"/>
    </location>
</feature>
<feature type="compositionally biased region" description="Basic residues" evidence="1">
    <location>
        <begin position="19"/>
        <end position="30"/>
    </location>
</feature>
<sequence length="840" mass="94276">MSALADAAGEAILNGSRPSRSKSSRPKSKGRANASTSKPVQPKGNTTRPPAKRRRTAEDDQHSSVAGPSVSVEEEPSELDEEGSDTASDDDRQSTAQIIKISARKKNKEKSTSDESNTIDTLNKDDAVFPKTPPFCSLPLELLAEILIYTGSPQHVLAVARSCKFLCDTLLGTNAQFIWRAARKSSACAFEKEIPETPQLGWMVNAGGMVVQVTQPTPAPDGGPRKEFVHLPDPHRCFTEASFAAFVFDAGKCDVCGKMTSVPYQSFALRIRRCKDFACQKQPKGLTRLNPLDDTHDLLKTFLAVNECYLIPSGHFSTSEYWPNNIFGGNLYAKTEEVIVTLQEVSLRRDDREFKRQCDLRGMRQQEWMKFCVKVARWKFDYNEQRKKIEQENVKMAKNTASKFGWDYTDFLTATLFGPFHRLKNKCLELVDETDIIMKMEDIEQSLLKLEEKRGRSHAETSLMENRKDVETLYNRLRSQKDHKFFPSLPTFRQLPVIALLQSGEHDGPRGKTPVANTLQNNPMMKDFLNKQLAQWVAKAKQDLGVTLGFPSNWKSANKNILHPVERMTARFLCTKCDRVDAKYKGDGCLDFAGACKHVCFIGSTRKQRTDKKAAWDPKIFMKDTKAINALKKCIEATDFKEDRESAHHILKIGFAAVCTSCEPPMVVDSRSIVGHSHRHDDMQLLFKLRVKQVEEYLGGLPYEHGLVEKFVYSNNTQAASTRREIAKKNYGCRHCLRIKQVEAAVSATNAAAMIAGESTDTTAEPQAVSPAEPQAASEGTGQIQLSTVVHRLHEVQISGPREKPPALFIFNGLRSHLKAKHGIEDIRDEDLFCWDLVDL</sequence>
<dbReference type="AlphaFoldDB" id="A0A9P6EQC4"/>
<feature type="compositionally biased region" description="Polar residues" evidence="1">
    <location>
        <begin position="33"/>
        <end position="45"/>
    </location>
</feature>
<evidence type="ECO:0000256" key="1">
    <source>
        <dbReference type="SAM" id="MobiDB-lite"/>
    </source>
</evidence>
<comment type="caution">
    <text evidence="2">The sequence shown here is derived from an EMBL/GenBank/DDBJ whole genome shotgun (WGS) entry which is preliminary data.</text>
</comment>
<organism evidence="2 3">
    <name type="scientific">Crepidotus variabilis</name>
    <dbReference type="NCBI Taxonomy" id="179855"/>
    <lineage>
        <taxon>Eukaryota</taxon>
        <taxon>Fungi</taxon>
        <taxon>Dikarya</taxon>
        <taxon>Basidiomycota</taxon>
        <taxon>Agaricomycotina</taxon>
        <taxon>Agaricomycetes</taxon>
        <taxon>Agaricomycetidae</taxon>
        <taxon>Agaricales</taxon>
        <taxon>Agaricineae</taxon>
        <taxon>Crepidotaceae</taxon>
        <taxon>Crepidotus</taxon>
    </lineage>
</organism>
<feature type="region of interest" description="Disordered" evidence="1">
    <location>
        <begin position="759"/>
        <end position="780"/>
    </location>
</feature>
<evidence type="ECO:0008006" key="4">
    <source>
        <dbReference type="Google" id="ProtNLM"/>
    </source>
</evidence>
<keyword evidence="3" id="KW-1185">Reference proteome</keyword>
<dbReference type="Proteomes" id="UP000807306">
    <property type="component" value="Unassembled WGS sequence"/>
</dbReference>